<dbReference type="Pfam" id="PF12776">
    <property type="entry name" value="Myb_DNA-bind_3"/>
    <property type="match status" value="1"/>
</dbReference>
<reference evidence="2" key="1">
    <citation type="journal article" date="2022" name="Cell">
        <title>Repeat-based holocentromeres influence genome architecture and karyotype evolution.</title>
        <authorList>
            <person name="Hofstatter P.G."/>
            <person name="Thangavel G."/>
            <person name="Lux T."/>
            <person name="Neumann P."/>
            <person name="Vondrak T."/>
            <person name="Novak P."/>
            <person name="Zhang M."/>
            <person name="Costa L."/>
            <person name="Castellani M."/>
            <person name="Scott A."/>
            <person name="Toegelov H."/>
            <person name="Fuchs J."/>
            <person name="Mata-Sucre Y."/>
            <person name="Dias Y."/>
            <person name="Vanzela A.L.L."/>
            <person name="Huettel B."/>
            <person name="Almeida C.C.S."/>
            <person name="Simkova H."/>
            <person name="Souza G."/>
            <person name="Pedrosa-Harand A."/>
            <person name="Macas J."/>
            <person name="Mayer K.F.X."/>
            <person name="Houben A."/>
            <person name="Marques A."/>
        </authorList>
    </citation>
    <scope>NUCLEOTIDE SEQUENCE</scope>
    <source>
        <strain evidence="2">RhyBre1mFocal</strain>
    </source>
</reference>
<evidence type="ECO:0000313" key="2">
    <source>
        <dbReference type="EMBL" id="KAJ1685260.1"/>
    </source>
</evidence>
<organism evidence="2 3">
    <name type="scientific">Rhynchospora breviuscula</name>
    <dbReference type="NCBI Taxonomy" id="2022672"/>
    <lineage>
        <taxon>Eukaryota</taxon>
        <taxon>Viridiplantae</taxon>
        <taxon>Streptophyta</taxon>
        <taxon>Embryophyta</taxon>
        <taxon>Tracheophyta</taxon>
        <taxon>Spermatophyta</taxon>
        <taxon>Magnoliopsida</taxon>
        <taxon>Liliopsida</taxon>
        <taxon>Poales</taxon>
        <taxon>Cyperaceae</taxon>
        <taxon>Cyperoideae</taxon>
        <taxon>Rhynchosporeae</taxon>
        <taxon>Rhynchospora</taxon>
    </lineage>
</organism>
<dbReference type="EMBL" id="JAMQYH010000005">
    <property type="protein sequence ID" value="KAJ1685260.1"/>
    <property type="molecule type" value="Genomic_DNA"/>
</dbReference>
<feature type="domain" description="Myb/SANT-like" evidence="1">
    <location>
        <begin position="28"/>
        <end position="120"/>
    </location>
</feature>
<sequence length="331" mass="38029">MESDASNEEKLDEILSSEKALEGGYFAWTKTMDTALLEVLREQQLKGLKDDRTFHAEAYRVAIESLNAKFHIKITREKVLNRLKTLKDTMNLAIQALKNSGFTWNESTKKIQAGPQVWDDLIKANPKMRRIRDKEISNLDLLRDIFEPDRANGVKGNTPKERLQQWKDSIMTIDEVDQLQADNVLVLDNFENLTADNQNGASSSTKSMKKFSSKLGVKRKSEEAESKGIDSRSVLNKFDEGIMIMKESMSGIAQQLAIGNEYFMKSNMRVYSGAEIYAELKRIGVTNDKMIRATRLLKSDKEEMDNFFAWPDELKREWLQEKGIDCWSFMD</sequence>
<dbReference type="OrthoDB" id="626684at2759"/>
<evidence type="ECO:0000259" key="1">
    <source>
        <dbReference type="Pfam" id="PF12776"/>
    </source>
</evidence>
<dbReference type="PANTHER" id="PTHR46929">
    <property type="entry name" value="EXPRESSED PROTEIN"/>
    <property type="match status" value="1"/>
</dbReference>
<dbReference type="Proteomes" id="UP001151287">
    <property type="component" value="Unassembled WGS sequence"/>
</dbReference>
<keyword evidence="3" id="KW-1185">Reference proteome</keyword>
<accession>A0A9Q0C0J0</accession>
<proteinExistence type="predicted"/>
<dbReference type="InterPro" id="IPR024752">
    <property type="entry name" value="Myb/SANT-like_dom"/>
</dbReference>
<dbReference type="AlphaFoldDB" id="A0A9Q0C0J0"/>
<dbReference type="PANTHER" id="PTHR46929:SF4">
    <property type="entry name" value="MYB_SANT-LIKE DOMAIN-CONTAINING PROTEIN"/>
    <property type="match status" value="1"/>
</dbReference>
<comment type="caution">
    <text evidence="2">The sequence shown here is derived from an EMBL/GenBank/DDBJ whole genome shotgun (WGS) entry which is preliminary data.</text>
</comment>
<protein>
    <recommendedName>
        <fullName evidence="1">Myb/SANT-like domain-containing protein</fullName>
    </recommendedName>
</protein>
<gene>
    <name evidence="2" type="ORF">LUZ63_016650</name>
</gene>
<evidence type="ECO:0000313" key="3">
    <source>
        <dbReference type="Proteomes" id="UP001151287"/>
    </source>
</evidence>
<name>A0A9Q0C0J0_9POAL</name>